<reference evidence="5 6" key="1">
    <citation type="submission" date="2014-11" db="EMBL/GenBank/DDBJ databases">
        <title>Genome sequence and analysis of novel Kurthia sp.</title>
        <authorList>
            <person name="Lawson J.N."/>
            <person name="Gonzalez J.E."/>
            <person name="Rinauldi L."/>
            <person name="Xuan Z."/>
            <person name="Firman A."/>
            <person name="Shaddox L."/>
            <person name="Trudeau A."/>
            <person name="Shah S."/>
            <person name="Reiman D."/>
        </authorList>
    </citation>
    <scope>NUCLEOTIDE SEQUENCE [LARGE SCALE GENOMIC DNA]</scope>
    <source>
        <strain evidence="5 6">3B1D</strain>
    </source>
</reference>
<gene>
    <name evidence="5" type="ORF">QI30_01655</name>
</gene>
<evidence type="ECO:0000256" key="2">
    <source>
        <dbReference type="ARBA" id="ARBA00023125"/>
    </source>
</evidence>
<dbReference type="PANTHER" id="PTHR43537:SF54">
    <property type="entry name" value="TRANSCRIPTIONAL REGULATOR, GNTR FAMILY"/>
    <property type="match status" value="1"/>
</dbReference>
<dbReference type="GO" id="GO:0003700">
    <property type="term" value="F:DNA-binding transcription factor activity"/>
    <property type="evidence" value="ECO:0007669"/>
    <property type="project" value="InterPro"/>
</dbReference>
<feature type="domain" description="HTH gntR-type" evidence="4">
    <location>
        <begin position="8"/>
        <end position="76"/>
    </location>
</feature>
<dbReference type="GO" id="GO:0003677">
    <property type="term" value="F:DNA binding"/>
    <property type="evidence" value="ECO:0007669"/>
    <property type="project" value="UniProtKB-KW"/>
</dbReference>
<dbReference type="Pfam" id="PF00392">
    <property type="entry name" value="GntR"/>
    <property type="match status" value="1"/>
</dbReference>
<evidence type="ECO:0000313" key="5">
    <source>
        <dbReference type="EMBL" id="RUS58147.1"/>
    </source>
</evidence>
<keyword evidence="1" id="KW-0805">Transcription regulation</keyword>
<dbReference type="InterPro" id="IPR036390">
    <property type="entry name" value="WH_DNA-bd_sf"/>
</dbReference>
<proteinExistence type="predicted"/>
<evidence type="ECO:0000259" key="4">
    <source>
        <dbReference type="PROSITE" id="PS50949"/>
    </source>
</evidence>
<keyword evidence="2" id="KW-0238">DNA-binding</keyword>
<protein>
    <submittedName>
        <fullName evidence="5">GntR family transcriptional regulator</fullName>
    </submittedName>
</protein>
<dbReference type="OrthoDB" id="9799482at2"/>
<dbReference type="PANTHER" id="PTHR43537">
    <property type="entry name" value="TRANSCRIPTIONAL REGULATOR, GNTR FAMILY"/>
    <property type="match status" value="1"/>
</dbReference>
<dbReference type="InterPro" id="IPR036388">
    <property type="entry name" value="WH-like_DNA-bd_sf"/>
</dbReference>
<dbReference type="SUPFAM" id="SSF46785">
    <property type="entry name" value="Winged helix' DNA-binding domain"/>
    <property type="match status" value="1"/>
</dbReference>
<dbReference type="RefSeq" id="WP_126989215.1">
    <property type="nucleotide sequence ID" value="NZ_JTFC01000007.1"/>
</dbReference>
<dbReference type="InterPro" id="IPR000524">
    <property type="entry name" value="Tscrpt_reg_HTH_GntR"/>
</dbReference>
<comment type="caution">
    <text evidence="5">The sequence shown here is derived from an EMBL/GenBank/DDBJ whole genome shotgun (WGS) entry which is preliminary data.</text>
</comment>
<dbReference type="AlphaFoldDB" id="A0A433RY04"/>
<dbReference type="EMBL" id="JTFC01000007">
    <property type="protein sequence ID" value="RUS58147.1"/>
    <property type="molecule type" value="Genomic_DNA"/>
</dbReference>
<dbReference type="PRINTS" id="PR00035">
    <property type="entry name" value="HTHGNTR"/>
</dbReference>
<keyword evidence="6" id="KW-1185">Reference proteome</keyword>
<dbReference type="Proteomes" id="UP000288623">
    <property type="component" value="Unassembled WGS sequence"/>
</dbReference>
<accession>A0A433RY04</accession>
<keyword evidence="3" id="KW-0804">Transcription</keyword>
<dbReference type="CDD" id="cd07377">
    <property type="entry name" value="WHTH_GntR"/>
    <property type="match status" value="1"/>
</dbReference>
<dbReference type="Gene3D" id="1.10.10.10">
    <property type="entry name" value="Winged helix-like DNA-binding domain superfamily/Winged helix DNA-binding domain"/>
    <property type="match status" value="1"/>
</dbReference>
<evidence type="ECO:0000313" key="6">
    <source>
        <dbReference type="Proteomes" id="UP000288623"/>
    </source>
</evidence>
<sequence>MTENQSKSKVFIETVNDLKGIIQEEGIKPGDKLPSERVLAERLGVGRSSVREALRSMELLGLIQTRQGGGTYLSDYRNHQLVEVLAQFILPDEAGSGYVFSTQRILERDAICMVALDENLCKSPVWESLLHNVIEGQTVMREDIIREMIVATNNRLVYKIWLLLNQYALRPYQGTTTENEKVHLERFLSNLRMGQPALALEAYEEWIDTLAKER</sequence>
<evidence type="ECO:0000256" key="1">
    <source>
        <dbReference type="ARBA" id="ARBA00023015"/>
    </source>
</evidence>
<evidence type="ECO:0000256" key="3">
    <source>
        <dbReference type="ARBA" id="ARBA00023163"/>
    </source>
</evidence>
<organism evidence="5 6">
    <name type="scientific">Candidatus Kurthia intestinigallinarum</name>
    <dbReference type="NCBI Taxonomy" id="1562256"/>
    <lineage>
        <taxon>Bacteria</taxon>
        <taxon>Bacillati</taxon>
        <taxon>Bacillota</taxon>
        <taxon>Bacilli</taxon>
        <taxon>Bacillales</taxon>
        <taxon>Caryophanaceae</taxon>
        <taxon>Kurthia</taxon>
    </lineage>
</organism>
<dbReference type="SMART" id="SM00345">
    <property type="entry name" value="HTH_GNTR"/>
    <property type="match status" value="1"/>
</dbReference>
<dbReference type="PROSITE" id="PS50949">
    <property type="entry name" value="HTH_GNTR"/>
    <property type="match status" value="1"/>
</dbReference>
<name>A0A433RY04_9BACL</name>